<sequence>MRTPAPKAITLATTGCGTRRNHATAAPSTSAPPANSPQNPACNQIGTITPFPEHHRRHLRSGAPLSPSPDRRATRNATATRTAPATAFEAVLDRGRLQPPPVRARLFATAQGLYEHAGFTEST</sequence>
<name>A0ABP6Z8F9_9ACTN</name>
<comment type="caution">
    <text evidence="2">The sequence shown here is derived from an EMBL/GenBank/DDBJ whole genome shotgun (WGS) entry which is preliminary data.</text>
</comment>
<evidence type="ECO:0000313" key="2">
    <source>
        <dbReference type="EMBL" id="GAA3601111.1"/>
    </source>
</evidence>
<feature type="region of interest" description="Disordered" evidence="1">
    <location>
        <begin position="1"/>
        <end position="94"/>
    </location>
</feature>
<dbReference type="EMBL" id="BAAAZO010000002">
    <property type="protein sequence ID" value="GAA3601111.1"/>
    <property type="molecule type" value="Genomic_DNA"/>
</dbReference>
<proteinExistence type="predicted"/>
<gene>
    <name evidence="2" type="ORF">GCM10022223_15980</name>
</gene>
<evidence type="ECO:0000256" key="1">
    <source>
        <dbReference type="SAM" id="MobiDB-lite"/>
    </source>
</evidence>
<reference evidence="3" key="1">
    <citation type="journal article" date="2019" name="Int. J. Syst. Evol. Microbiol.">
        <title>The Global Catalogue of Microorganisms (GCM) 10K type strain sequencing project: providing services to taxonomists for standard genome sequencing and annotation.</title>
        <authorList>
            <consortium name="The Broad Institute Genomics Platform"/>
            <consortium name="The Broad Institute Genome Sequencing Center for Infectious Disease"/>
            <person name="Wu L."/>
            <person name="Ma J."/>
        </authorList>
    </citation>
    <scope>NUCLEOTIDE SEQUENCE [LARGE SCALE GENOMIC DNA]</scope>
    <source>
        <strain evidence="3">JCM 16902</strain>
    </source>
</reference>
<protein>
    <submittedName>
        <fullName evidence="2">Uncharacterized protein</fullName>
    </submittedName>
</protein>
<feature type="compositionally biased region" description="Low complexity" evidence="1">
    <location>
        <begin position="23"/>
        <end position="41"/>
    </location>
</feature>
<evidence type="ECO:0000313" key="3">
    <source>
        <dbReference type="Proteomes" id="UP001501074"/>
    </source>
</evidence>
<keyword evidence="3" id="KW-1185">Reference proteome</keyword>
<feature type="compositionally biased region" description="Low complexity" evidence="1">
    <location>
        <begin position="75"/>
        <end position="87"/>
    </location>
</feature>
<organism evidence="2 3">
    <name type="scientific">Kineosporia mesophila</name>
    <dbReference type="NCBI Taxonomy" id="566012"/>
    <lineage>
        <taxon>Bacteria</taxon>
        <taxon>Bacillati</taxon>
        <taxon>Actinomycetota</taxon>
        <taxon>Actinomycetes</taxon>
        <taxon>Kineosporiales</taxon>
        <taxon>Kineosporiaceae</taxon>
        <taxon>Kineosporia</taxon>
    </lineage>
</organism>
<accession>A0ABP6Z8F9</accession>
<dbReference type="Proteomes" id="UP001501074">
    <property type="component" value="Unassembled WGS sequence"/>
</dbReference>